<protein>
    <submittedName>
        <fullName evidence="2">Uncharacterized protein</fullName>
    </submittedName>
</protein>
<dbReference type="EMBL" id="FOPJ01000018">
    <property type="protein sequence ID" value="SFG84017.1"/>
    <property type="molecule type" value="Genomic_DNA"/>
</dbReference>
<feature type="region of interest" description="Disordered" evidence="1">
    <location>
        <begin position="1"/>
        <end position="26"/>
    </location>
</feature>
<dbReference type="AlphaFoldDB" id="A0A1I2V742"/>
<gene>
    <name evidence="2" type="ORF">SAMN05660282_02115</name>
</gene>
<organism evidence="2 3">
    <name type="scientific">Corynebacterium spheniscorum</name>
    <dbReference type="NCBI Taxonomy" id="185761"/>
    <lineage>
        <taxon>Bacteria</taxon>
        <taxon>Bacillati</taxon>
        <taxon>Actinomycetota</taxon>
        <taxon>Actinomycetes</taxon>
        <taxon>Mycobacteriales</taxon>
        <taxon>Corynebacteriaceae</taxon>
        <taxon>Corynebacterium</taxon>
    </lineage>
</organism>
<keyword evidence="3" id="KW-1185">Reference proteome</keyword>
<name>A0A1I2V742_9CORY</name>
<dbReference type="RefSeq" id="WP_092287145.1">
    <property type="nucleotide sequence ID" value="NZ_FOPJ01000018.1"/>
</dbReference>
<dbReference type="STRING" id="185761.SAMN05660282_02115"/>
<evidence type="ECO:0000313" key="3">
    <source>
        <dbReference type="Proteomes" id="UP000199065"/>
    </source>
</evidence>
<reference evidence="2 3" key="1">
    <citation type="submission" date="2016-10" db="EMBL/GenBank/DDBJ databases">
        <authorList>
            <person name="de Groot N.N."/>
        </authorList>
    </citation>
    <scope>NUCLEOTIDE SEQUENCE [LARGE SCALE GENOMIC DNA]</scope>
    <source>
        <strain>J11</strain>
        <strain evidence="3">PG 39</strain>
    </source>
</reference>
<sequence>MSDGAKQRRRRRVVRPSPAADIDRSVDSAESWIDLKAPKESTSAADDERIVELDPEAEDAPSHEQFLAEEIPPHHGG</sequence>
<evidence type="ECO:0000256" key="1">
    <source>
        <dbReference type="SAM" id="MobiDB-lite"/>
    </source>
</evidence>
<dbReference type="Proteomes" id="UP000199065">
    <property type="component" value="Unassembled WGS sequence"/>
</dbReference>
<feature type="region of interest" description="Disordered" evidence="1">
    <location>
        <begin position="55"/>
        <end position="77"/>
    </location>
</feature>
<accession>A0A1I2V742</accession>
<evidence type="ECO:0000313" key="2">
    <source>
        <dbReference type="EMBL" id="SFG84017.1"/>
    </source>
</evidence>
<proteinExistence type="predicted"/>